<dbReference type="GO" id="GO:0016579">
    <property type="term" value="P:protein deubiquitination"/>
    <property type="evidence" value="ECO:0007669"/>
    <property type="project" value="InterPro"/>
</dbReference>
<accession>A0A1I8FB22</accession>
<dbReference type="PANTHER" id="PTHR21646">
    <property type="entry name" value="UBIQUITIN CARBOXYL-TERMINAL HYDROLASE"/>
    <property type="match status" value="1"/>
</dbReference>
<feature type="compositionally biased region" description="Low complexity" evidence="3">
    <location>
        <begin position="1083"/>
        <end position="1101"/>
    </location>
</feature>
<feature type="region of interest" description="Disordered" evidence="3">
    <location>
        <begin position="1400"/>
        <end position="1576"/>
    </location>
</feature>
<reference evidence="6" key="1">
    <citation type="submission" date="2016-11" db="UniProtKB">
        <authorList>
            <consortium name="WormBaseParasite"/>
        </authorList>
    </citation>
    <scope>IDENTIFICATION</scope>
</reference>
<feature type="region of interest" description="Disordered" evidence="3">
    <location>
        <begin position="1"/>
        <end position="69"/>
    </location>
</feature>
<dbReference type="WBParaSite" id="maker-unitig_27682-snap-gene-0.2-mRNA-1">
    <property type="protein sequence ID" value="maker-unitig_27682-snap-gene-0.2-mRNA-1"/>
    <property type="gene ID" value="maker-unitig_27682-snap-gene-0.2"/>
</dbReference>
<feature type="compositionally biased region" description="Basic and acidic residues" evidence="3">
    <location>
        <begin position="240"/>
        <end position="293"/>
    </location>
</feature>
<comment type="catalytic activity">
    <reaction evidence="1">
        <text>Thiol-dependent hydrolysis of ester, thioester, amide, peptide and isopeptide bonds formed by the C-terminal Gly of ubiquitin (a 76-residue protein attached to proteins as an intracellular targeting signal).</text>
        <dbReference type="EC" id="3.4.19.12"/>
    </reaction>
</comment>
<dbReference type="GO" id="GO:0004843">
    <property type="term" value="F:cysteine-type deubiquitinase activity"/>
    <property type="evidence" value="ECO:0007669"/>
    <property type="project" value="UniProtKB-EC"/>
</dbReference>
<protein>
    <recommendedName>
        <fullName evidence="2">ubiquitinyl hydrolase 1</fullName>
        <ecNumber evidence="2">3.4.19.12</ecNumber>
    </recommendedName>
</protein>
<keyword evidence="5" id="KW-1185">Reference proteome</keyword>
<proteinExistence type="predicted"/>
<feature type="region of interest" description="Disordered" evidence="3">
    <location>
        <begin position="1255"/>
        <end position="1343"/>
    </location>
</feature>
<name>A0A1I8FB22_9PLAT</name>
<dbReference type="PANTHER" id="PTHR21646:SF39">
    <property type="entry name" value="UBIQUITIN CARBOXYL-TERMINAL HYDROLASE 16"/>
    <property type="match status" value="1"/>
</dbReference>
<evidence type="ECO:0000256" key="3">
    <source>
        <dbReference type="SAM" id="MobiDB-lite"/>
    </source>
</evidence>
<feature type="domain" description="USP" evidence="4">
    <location>
        <begin position="1"/>
        <end position="551"/>
    </location>
</feature>
<evidence type="ECO:0000313" key="5">
    <source>
        <dbReference type="Proteomes" id="UP000095280"/>
    </source>
</evidence>
<feature type="region of interest" description="Disordered" evidence="3">
    <location>
        <begin position="1016"/>
        <end position="1036"/>
    </location>
</feature>
<feature type="compositionally biased region" description="Basic and acidic residues" evidence="3">
    <location>
        <begin position="1323"/>
        <end position="1343"/>
    </location>
</feature>
<dbReference type="InterPro" id="IPR028889">
    <property type="entry name" value="USP"/>
</dbReference>
<dbReference type="InterPro" id="IPR050185">
    <property type="entry name" value="Ub_carboxyl-term_hydrolase"/>
</dbReference>
<feature type="region of interest" description="Disordered" evidence="3">
    <location>
        <begin position="1357"/>
        <end position="1386"/>
    </location>
</feature>
<dbReference type="EC" id="3.4.19.12" evidence="2"/>
<feature type="compositionally biased region" description="Low complexity" evidence="3">
    <location>
        <begin position="1508"/>
        <end position="1567"/>
    </location>
</feature>
<dbReference type="Proteomes" id="UP000095280">
    <property type="component" value="Unplaced"/>
</dbReference>
<feature type="compositionally biased region" description="Basic and acidic residues" evidence="3">
    <location>
        <begin position="304"/>
        <end position="321"/>
    </location>
</feature>
<dbReference type="Pfam" id="PF00443">
    <property type="entry name" value="UCH"/>
    <property type="match status" value="1"/>
</dbReference>
<dbReference type="InterPro" id="IPR038765">
    <property type="entry name" value="Papain-like_cys_pep_sf"/>
</dbReference>
<evidence type="ECO:0000256" key="1">
    <source>
        <dbReference type="ARBA" id="ARBA00000707"/>
    </source>
</evidence>
<organism evidence="5 6">
    <name type="scientific">Macrostomum lignano</name>
    <dbReference type="NCBI Taxonomy" id="282301"/>
    <lineage>
        <taxon>Eukaryota</taxon>
        <taxon>Metazoa</taxon>
        <taxon>Spiralia</taxon>
        <taxon>Lophotrochozoa</taxon>
        <taxon>Platyhelminthes</taxon>
        <taxon>Rhabditophora</taxon>
        <taxon>Macrostomorpha</taxon>
        <taxon>Macrostomida</taxon>
        <taxon>Macrostomidae</taxon>
        <taxon>Macrostomum</taxon>
    </lineage>
</organism>
<feature type="region of interest" description="Disordered" evidence="3">
    <location>
        <begin position="795"/>
        <end position="815"/>
    </location>
</feature>
<dbReference type="Gene3D" id="3.90.70.10">
    <property type="entry name" value="Cysteine proteinases"/>
    <property type="match status" value="2"/>
</dbReference>
<feature type="compositionally biased region" description="Low complexity" evidence="3">
    <location>
        <begin position="169"/>
        <end position="185"/>
    </location>
</feature>
<feature type="compositionally biased region" description="Basic residues" evidence="3">
    <location>
        <begin position="190"/>
        <end position="210"/>
    </location>
</feature>
<dbReference type="PROSITE" id="PS50235">
    <property type="entry name" value="USP_3"/>
    <property type="match status" value="1"/>
</dbReference>
<feature type="region of interest" description="Disordered" evidence="3">
    <location>
        <begin position="380"/>
        <end position="399"/>
    </location>
</feature>
<sequence>HAVAASGELTLPAGAEPLAAAASPSQPAGPRSAWRPPWRPYPQRPAGATPARPTARQRNPRFRGRQQQDAHELLRTLLDASKTEEVRRIQTAILASLGALRSQAGAAGATDRARALNHSARDSTVIDAEFSGRLVSELVCLQCGRASRTPEIFQDLMLPITGDVHHRPSAAPRSVSPSTSSTARTPEPKHLRRKNRRQQRLTKKQQKRRPSSSGSSRLRRAGWTRMEAEKKLESLTLEKPAAEESEMKEAGAEKPAAEESEMKEAGAEKPAAEESEMKEARWQAEELEMKEAVQRSQADEELEMKEAGVEKPAAEESEMKEAGGGVEKPAAEESVVKEAQQDASKEKLSRTLAATWTPAWRRKSGTPELLNRTDTLEGCLADSSEPEETDNKASTKAPPLCGQSRCPTWHAGALPVPVHCRRVAHRWQPVRCEGCGASTDHSKRLLIDQPPRLLTLQLKRFAQQGRQLRKSGSHIRCPLLLRLAVASGQLIDFQLCSIVEHSIRSAWRRSLHRLRVRPVRRWYHISDSHVSPASEAQALNAEAYLLFYARIGPETSAGDSQPAESATSGADASRVGHCGPFACLRESSAASGRLYFYFIVYTAALHHGLLAMAKPTEPLGGGHSLNNCPAELRAARWWCAHKMMQAASKMTRRFWPGVWQHEEQRHADQPHHCGVVHTDSDGLGVVERLPAERARSPRRRSSATTSIRPVMQRSRAMRCLYGLHVPLMPMKAEPHVQPLRCALRNFQASHGAVLRLLGNSFELIMSNLFVSLALVKNLLALTVDDRKTLCHLERVRDSPGGQDDGVSDQQQQNHREQVRVLDGLRKRMALLDVGEDAVHPPGLRQHGAEGGGVAEVQSRPVCAQHFKALVDHCEFAAITMQEAPRKSSRVRLAKDSSALNDEFASCTASQRCSVSLRASAALISEVEPDVEPADTLRCRRGGDRTETSPSKIRVQLQLFCMGGCFCMVLQDWEAANDDELHAEVFELLTRHSNLFRSSFRSRHADDNHDAKVVHLQGSHGTAAQEKRGRQADFSTAQKQLHQIRLTSNAFERIQNSMYSMSGQLKLPSVVTHSRCTRWPLCQARPQEQRQQQQQRPRTQAAHDSSATPCRRPRPPIYSFTSMRRCDQDGGSAIKAQPSAAKVAFHRAARCPSGNSSLAKLRRLEGVRDPRPALLSAPPPSAAPCCTELCNGTPRATSVPLSSWELSVCGVCGTWLRQPHQELELDCRRPRNHSSFWGVREKTANYNCTQITTSPTKTTLTTTTDRPHTHSEHTTTPTTTTPTTTTPTTTTPTTTIRPQPLRQHTPTKPLDNHSDTTTPTTHSDSNHSDYNHSDSNHSDNHSDYNHCDYNHSDFNHSDYNHSDSNHSDNNHSDYNHSDNNHSNLNFSDNNHRQQLLQQQPLRPQPLRQQPLRQQPLRQTTTPTSTSPTTTTPTTITPTTTTPTTTTRQTTTPTTTNSDNNHSDNNHSDNHSKQTHSDNNHSDNNHSDNNHSDNNHSDNNHSDNNHSDNNHTTTTTPTTTLQQQPSNNNHSDNNHSRQQTTPTTTTPTTTPTTTTPTTTTPTTTTPTTTVENDRRRRR</sequence>
<feature type="region of interest" description="Disordered" evidence="3">
    <location>
        <begin position="164"/>
        <end position="350"/>
    </location>
</feature>
<evidence type="ECO:0000256" key="2">
    <source>
        <dbReference type="ARBA" id="ARBA00012759"/>
    </source>
</evidence>
<evidence type="ECO:0000313" key="6">
    <source>
        <dbReference type="WBParaSite" id="maker-unitig_27682-snap-gene-0.2-mRNA-1"/>
    </source>
</evidence>
<dbReference type="SUPFAM" id="SSF54001">
    <property type="entry name" value="Cysteine proteinases"/>
    <property type="match status" value="1"/>
</dbReference>
<feature type="compositionally biased region" description="Low complexity" evidence="3">
    <location>
        <begin position="1273"/>
        <end position="1294"/>
    </location>
</feature>
<feature type="compositionally biased region" description="Basic and acidic residues" evidence="3">
    <location>
        <begin position="1459"/>
        <end position="1507"/>
    </location>
</feature>
<feature type="compositionally biased region" description="Low complexity" evidence="3">
    <location>
        <begin position="12"/>
        <end position="36"/>
    </location>
</feature>
<feature type="compositionally biased region" description="Basic and acidic residues" evidence="3">
    <location>
        <begin position="1357"/>
        <end position="1378"/>
    </location>
</feature>
<feature type="compositionally biased region" description="Basic and acidic residues" evidence="3">
    <location>
        <begin position="329"/>
        <end position="349"/>
    </location>
</feature>
<dbReference type="InterPro" id="IPR001394">
    <property type="entry name" value="Peptidase_C19_UCH"/>
</dbReference>
<evidence type="ECO:0000259" key="4">
    <source>
        <dbReference type="PROSITE" id="PS50235"/>
    </source>
</evidence>
<feature type="region of interest" description="Disordered" evidence="3">
    <location>
        <begin position="1083"/>
        <end position="1122"/>
    </location>
</feature>
<feature type="compositionally biased region" description="Low complexity" evidence="3">
    <location>
        <begin position="44"/>
        <end position="57"/>
    </location>
</feature>
<feature type="compositionally biased region" description="Low complexity" evidence="3">
    <location>
        <begin position="1400"/>
        <end position="1458"/>
    </location>
</feature>